<proteinExistence type="predicted"/>
<dbReference type="Gramene" id="BGIOSGA000141-TA">
    <property type="protein sequence ID" value="BGIOSGA000141-PA"/>
    <property type="gene ID" value="BGIOSGA000141"/>
</dbReference>
<feature type="compositionally biased region" description="Low complexity" evidence="1">
    <location>
        <begin position="49"/>
        <end position="61"/>
    </location>
</feature>
<accession>A2WYX7</accession>
<dbReference type="Proteomes" id="UP000007015">
    <property type="component" value="Chromosome 1"/>
</dbReference>
<evidence type="ECO:0000313" key="2">
    <source>
        <dbReference type="EMBL" id="EAY77173.1"/>
    </source>
</evidence>
<dbReference type="HOGENOM" id="CLU_2150032_0_0_1"/>
<dbReference type="AlphaFoldDB" id="A2WYX7"/>
<dbReference type="EMBL" id="CM000126">
    <property type="protein sequence ID" value="EAY77173.1"/>
    <property type="molecule type" value="Genomic_DNA"/>
</dbReference>
<organism evidence="2 3">
    <name type="scientific">Oryza sativa subsp. indica</name>
    <name type="common">Rice</name>
    <dbReference type="NCBI Taxonomy" id="39946"/>
    <lineage>
        <taxon>Eukaryota</taxon>
        <taxon>Viridiplantae</taxon>
        <taxon>Streptophyta</taxon>
        <taxon>Embryophyta</taxon>
        <taxon>Tracheophyta</taxon>
        <taxon>Spermatophyta</taxon>
        <taxon>Magnoliopsida</taxon>
        <taxon>Liliopsida</taxon>
        <taxon>Poales</taxon>
        <taxon>Poaceae</taxon>
        <taxon>BOP clade</taxon>
        <taxon>Oryzoideae</taxon>
        <taxon>Oryzeae</taxon>
        <taxon>Oryzinae</taxon>
        <taxon>Oryza</taxon>
        <taxon>Oryza sativa</taxon>
    </lineage>
</organism>
<feature type="region of interest" description="Disordered" evidence="1">
    <location>
        <begin position="1"/>
        <end position="22"/>
    </location>
</feature>
<name>A2WYX7_ORYSI</name>
<feature type="region of interest" description="Disordered" evidence="1">
    <location>
        <begin position="34"/>
        <end position="112"/>
    </location>
</feature>
<reference evidence="2 3" key="1">
    <citation type="journal article" date="2005" name="PLoS Biol.">
        <title>The genomes of Oryza sativa: a history of duplications.</title>
        <authorList>
            <person name="Yu J."/>
            <person name="Wang J."/>
            <person name="Lin W."/>
            <person name="Li S."/>
            <person name="Li H."/>
            <person name="Zhou J."/>
            <person name="Ni P."/>
            <person name="Dong W."/>
            <person name="Hu S."/>
            <person name="Zeng C."/>
            <person name="Zhang J."/>
            <person name="Zhang Y."/>
            <person name="Li R."/>
            <person name="Xu Z."/>
            <person name="Li S."/>
            <person name="Li X."/>
            <person name="Zheng H."/>
            <person name="Cong L."/>
            <person name="Lin L."/>
            <person name="Yin J."/>
            <person name="Geng J."/>
            <person name="Li G."/>
            <person name="Shi J."/>
            <person name="Liu J."/>
            <person name="Lv H."/>
            <person name="Li J."/>
            <person name="Wang J."/>
            <person name="Deng Y."/>
            <person name="Ran L."/>
            <person name="Shi X."/>
            <person name="Wang X."/>
            <person name="Wu Q."/>
            <person name="Li C."/>
            <person name="Ren X."/>
            <person name="Wang J."/>
            <person name="Wang X."/>
            <person name="Li D."/>
            <person name="Liu D."/>
            <person name="Zhang X."/>
            <person name="Ji Z."/>
            <person name="Zhao W."/>
            <person name="Sun Y."/>
            <person name="Zhang Z."/>
            <person name="Bao J."/>
            <person name="Han Y."/>
            <person name="Dong L."/>
            <person name="Ji J."/>
            <person name="Chen P."/>
            <person name="Wu S."/>
            <person name="Liu J."/>
            <person name="Xiao Y."/>
            <person name="Bu D."/>
            <person name="Tan J."/>
            <person name="Yang L."/>
            <person name="Ye C."/>
            <person name="Zhang J."/>
            <person name="Xu J."/>
            <person name="Zhou Y."/>
            <person name="Yu Y."/>
            <person name="Zhang B."/>
            <person name="Zhuang S."/>
            <person name="Wei H."/>
            <person name="Liu B."/>
            <person name="Lei M."/>
            <person name="Yu H."/>
            <person name="Li Y."/>
            <person name="Xu H."/>
            <person name="Wei S."/>
            <person name="He X."/>
            <person name="Fang L."/>
            <person name="Zhang Z."/>
            <person name="Zhang Y."/>
            <person name="Huang X."/>
            <person name="Su Z."/>
            <person name="Tong W."/>
            <person name="Li J."/>
            <person name="Tong Z."/>
            <person name="Li S."/>
            <person name="Ye J."/>
            <person name="Wang L."/>
            <person name="Fang L."/>
            <person name="Lei T."/>
            <person name="Chen C."/>
            <person name="Chen H."/>
            <person name="Xu Z."/>
            <person name="Li H."/>
            <person name="Huang H."/>
            <person name="Zhang F."/>
            <person name="Xu H."/>
            <person name="Li N."/>
            <person name="Zhao C."/>
            <person name="Li S."/>
            <person name="Dong L."/>
            <person name="Huang Y."/>
            <person name="Li L."/>
            <person name="Xi Y."/>
            <person name="Qi Q."/>
            <person name="Li W."/>
            <person name="Zhang B."/>
            <person name="Hu W."/>
            <person name="Zhang Y."/>
            <person name="Tian X."/>
            <person name="Jiao Y."/>
            <person name="Liang X."/>
            <person name="Jin J."/>
            <person name="Gao L."/>
            <person name="Zheng W."/>
            <person name="Hao B."/>
            <person name="Liu S."/>
            <person name="Wang W."/>
            <person name="Yuan L."/>
            <person name="Cao M."/>
            <person name="McDermott J."/>
            <person name="Samudrala R."/>
            <person name="Wang J."/>
            <person name="Wong G.K."/>
            <person name="Yang H."/>
        </authorList>
    </citation>
    <scope>NUCLEOTIDE SEQUENCE [LARGE SCALE GENOMIC DNA]</scope>
    <source>
        <strain evidence="3">cv. 93-11</strain>
    </source>
</reference>
<evidence type="ECO:0000256" key="1">
    <source>
        <dbReference type="SAM" id="MobiDB-lite"/>
    </source>
</evidence>
<protein>
    <submittedName>
        <fullName evidence="2">Uncharacterized protein</fullName>
    </submittedName>
</protein>
<gene>
    <name evidence="2" type="ORF">OsI_05143</name>
</gene>
<sequence length="112" mass="12344">MAQMWATQVQPVQQQAQDAKPGWMQACRQACKAKQVLGAHRGTAEEENGSQSDGQQQQPGSMRQWQTDSAAGRATAGHSGVRTELRKVTPVVHRRVAYSTSARRCTPRASRR</sequence>
<keyword evidence="3" id="KW-1185">Reference proteome</keyword>
<feature type="compositionally biased region" description="Low complexity" evidence="1">
    <location>
        <begin position="8"/>
        <end position="17"/>
    </location>
</feature>
<evidence type="ECO:0000313" key="3">
    <source>
        <dbReference type="Proteomes" id="UP000007015"/>
    </source>
</evidence>